<evidence type="ECO:0000313" key="2">
    <source>
        <dbReference type="Proteomes" id="UP000324222"/>
    </source>
</evidence>
<sequence length="74" mass="8436">MNKYTPGLSGSVGTCSWQMWSRGKQAKQEWKGAGWVRVGQSGSEWVNRKVGRLFPSLHVDLWKEKKQSVNIKTN</sequence>
<proteinExistence type="predicted"/>
<name>A0A5B7JS75_PORTR</name>
<accession>A0A5B7JS75</accession>
<evidence type="ECO:0000313" key="1">
    <source>
        <dbReference type="EMBL" id="MPC97196.1"/>
    </source>
</evidence>
<dbReference type="Proteomes" id="UP000324222">
    <property type="component" value="Unassembled WGS sequence"/>
</dbReference>
<keyword evidence="2" id="KW-1185">Reference proteome</keyword>
<organism evidence="1 2">
    <name type="scientific">Portunus trituberculatus</name>
    <name type="common">Swimming crab</name>
    <name type="synonym">Neptunus trituberculatus</name>
    <dbReference type="NCBI Taxonomy" id="210409"/>
    <lineage>
        <taxon>Eukaryota</taxon>
        <taxon>Metazoa</taxon>
        <taxon>Ecdysozoa</taxon>
        <taxon>Arthropoda</taxon>
        <taxon>Crustacea</taxon>
        <taxon>Multicrustacea</taxon>
        <taxon>Malacostraca</taxon>
        <taxon>Eumalacostraca</taxon>
        <taxon>Eucarida</taxon>
        <taxon>Decapoda</taxon>
        <taxon>Pleocyemata</taxon>
        <taxon>Brachyura</taxon>
        <taxon>Eubrachyura</taxon>
        <taxon>Portunoidea</taxon>
        <taxon>Portunidae</taxon>
        <taxon>Portuninae</taxon>
        <taxon>Portunus</taxon>
    </lineage>
</organism>
<dbReference type="EMBL" id="VSRR010108947">
    <property type="protein sequence ID" value="MPC97196.1"/>
    <property type="molecule type" value="Genomic_DNA"/>
</dbReference>
<gene>
    <name evidence="1" type="ORF">E2C01_092497</name>
</gene>
<comment type="caution">
    <text evidence="1">The sequence shown here is derived from an EMBL/GenBank/DDBJ whole genome shotgun (WGS) entry which is preliminary data.</text>
</comment>
<protein>
    <submittedName>
        <fullName evidence="1">Uncharacterized protein</fullName>
    </submittedName>
</protein>
<dbReference type="AlphaFoldDB" id="A0A5B7JS75"/>
<reference evidence="1 2" key="1">
    <citation type="submission" date="2019-05" db="EMBL/GenBank/DDBJ databases">
        <title>Another draft genome of Portunus trituberculatus and its Hox gene families provides insights of decapod evolution.</title>
        <authorList>
            <person name="Jeong J.-H."/>
            <person name="Song I."/>
            <person name="Kim S."/>
            <person name="Choi T."/>
            <person name="Kim D."/>
            <person name="Ryu S."/>
            <person name="Kim W."/>
        </authorList>
    </citation>
    <scope>NUCLEOTIDE SEQUENCE [LARGE SCALE GENOMIC DNA]</scope>
    <source>
        <tissue evidence="1">Muscle</tissue>
    </source>
</reference>